<dbReference type="EMBL" id="CYZX01000002">
    <property type="protein sequence ID" value="CUN74838.1"/>
    <property type="molecule type" value="Genomic_DNA"/>
</dbReference>
<reference evidence="4 5" key="1">
    <citation type="submission" date="2015-09" db="EMBL/GenBank/DDBJ databases">
        <authorList>
            <consortium name="Pathogen Informatics"/>
        </authorList>
    </citation>
    <scope>NUCLEOTIDE SEQUENCE [LARGE SCALE GENOMIC DNA]</scope>
    <source>
        <strain evidence="4 5">2789STDY5834856</strain>
    </source>
</reference>
<dbReference type="PANTHER" id="PTHR43673:SF10">
    <property type="entry name" value="NADH DEHYDROGENASE_NAD(P)H NITROREDUCTASE XCC3605-RELATED"/>
    <property type="match status" value="1"/>
</dbReference>
<dbReference type="Gene3D" id="3.40.109.10">
    <property type="entry name" value="NADH Oxidase"/>
    <property type="match status" value="1"/>
</dbReference>
<dbReference type="GO" id="GO:0016491">
    <property type="term" value="F:oxidoreductase activity"/>
    <property type="evidence" value="ECO:0007669"/>
    <property type="project" value="UniProtKB-KW"/>
</dbReference>
<accession>A0A173ZHZ5</accession>
<dbReference type="CDD" id="cd02151">
    <property type="entry name" value="nitroreductase"/>
    <property type="match status" value="1"/>
</dbReference>
<proteinExistence type="inferred from homology"/>
<dbReference type="EC" id="1.-.-.-" evidence="4"/>
<dbReference type="PANTHER" id="PTHR43673">
    <property type="entry name" value="NAD(P)H NITROREDUCTASE YDGI-RELATED"/>
    <property type="match status" value="1"/>
</dbReference>
<organism evidence="4 5">
    <name type="scientific">Clostridium disporicum</name>
    <dbReference type="NCBI Taxonomy" id="84024"/>
    <lineage>
        <taxon>Bacteria</taxon>
        <taxon>Bacillati</taxon>
        <taxon>Bacillota</taxon>
        <taxon>Clostridia</taxon>
        <taxon>Eubacteriales</taxon>
        <taxon>Clostridiaceae</taxon>
        <taxon>Clostridium</taxon>
    </lineage>
</organism>
<sequence>MIELLKTRRSIRKYEDREIEKEKLESILKAGLLSPSSKGRKPWEFLVIKDKEKLEKLSTSKPGGSLWLADAPLAIVVMANKEITSDVWIEDASIAATFMQLEAHSLGLGSCWSQVRERNYDNNLSSEDYVRKLLNIPNKYGICCIISIGYPGENRPSYEEKDIDFTKVHYEEI</sequence>
<evidence type="ECO:0000256" key="1">
    <source>
        <dbReference type="ARBA" id="ARBA00007118"/>
    </source>
</evidence>
<evidence type="ECO:0000313" key="4">
    <source>
        <dbReference type="EMBL" id="CUN74838.1"/>
    </source>
</evidence>
<evidence type="ECO:0000259" key="3">
    <source>
        <dbReference type="Pfam" id="PF00881"/>
    </source>
</evidence>
<feature type="domain" description="Nitroreductase" evidence="3">
    <location>
        <begin position="5"/>
        <end position="58"/>
    </location>
</feature>
<keyword evidence="2 4" id="KW-0560">Oxidoreductase</keyword>
<protein>
    <submittedName>
        <fullName evidence="4">Reductase</fullName>
        <ecNumber evidence="4">1.-.-.-</ecNumber>
    </submittedName>
</protein>
<gene>
    <name evidence="4" type="ORF">ERS852471_00456</name>
</gene>
<dbReference type="Pfam" id="PF00881">
    <property type="entry name" value="Nitroreductase"/>
    <property type="match status" value="2"/>
</dbReference>
<dbReference type="InterPro" id="IPR029479">
    <property type="entry name" value="Nitroreductase"/>
</dbReference>
<evidence type="ECO:0000313" key="5">
    <source>
        <dbReference type="Proteomes" id="UP000095594"/>
    </source>
</evidence>
<comment type="similarity">
    <text evidence="1">Belongs to the nitroreductase family.</text>
</comment>
<dbReference type="InterPro" id="IPR000415">
    <property type="entry name" value="Nitroreductase-like"/>
</dbReference>
<feature type="domain" description="Nitroreductase" evidence="3">
    <location>
        <begin position="64"/>
        <end position="150"/>
    </location>
</feature>
<name>A0A173ZHZ5_9CLOT</name>
<dbReference type="AlphaFoldDB" id="A0A173ZHZ5"/>
<evidence type="ECO:0000256" key="2">
    <source>
        <dbReference type="ARBA" id="ARBA00023002"/>
    </source>
</evidence>
<dbReference type="RefSeq" id="WP_055263499.1">
    <property type="nucleotide sequence ID" value="NZ_CABIXQ010000002.1"/>
</dbReference>
<dbReference type="Proteomes" id="UP000095594">
    <property type="component" value="Unassembled WGS sequence"/>
</dbReference>
<dbReference type="SUPFAM" id="SSF55469">
    <property type="entry name" value="FMN-dependent nitroreductase-like"/>
    <property type="match status" value="1"/>
</dbReference>
<dbReference type="OrthoDB" id="9783470at2"/>